<feature type="compositionally biased region" description="Basic and acidic residues" evidence="1">
    <location>
        <begin position="59"/>
        <end position="69"/>
    </location>
</feature>
<evidence type="ECO:0000313" key="2">
    <source>
        <dbReference type="EMBL" id="KAJ7710150.1"/>
    </source>
</evidence>
<name>A0AAD7HI59_9AGAR</name>
<comment type="caution">
    <text evidence="3">The sequence shown here is derived from an EMBL/GenBank/DDBJ whole genome shotgun (WGS) entry which is preliminary data.</text>
</comment>
<dbReference type="EMBL" id="JARKIB010000231">
    <property type="protein sequence ID" value="KAJ7721293.1"/>
    <property type="molecule type" value="Genomic_DNA"/>
</dbReference>
<dbReference type="Proteomes" id="UP001215598">
    <property type="component" value="Unassembled WGS sequence"/>
</dbReference>
<evidence type="ECO:0000313" key="3">
    <source>
        <dbReference type="EMBL" id="KAJ7721293.1"/>
    </source>
</evidence>
<protein>
    <submittedName>
        <fullName evidence="3">Uncharacterized protein</fullName>
    </submittedName>
</protein>
<evidence type="ECO:0000256" key="1">
    <source>
        <dbReference type="SAM" id="MobiDB-lite"/>
    </source>
</evidence>
<gene>
    <name evidence="3" type="ORF">B0H16DRAFT_1738337</name>
    <name evidence="2" type="ORF">B0H16DRAFT_1745740</name>
</gene>
<feature type="region of interest" description="Disordered" evidence="1">
    <location>
        <begin position="59"/>
        <end position="79"/>
    </location>
</feature>
<sequence length="175" mass="19746">MDVSTDVPPNPALTSREDKALKREAIQKHGQADTPKLKQWLAHYQTPRRAALYARVAARAREQRVDPGPRKSPAPPKITSAERRAALYARVAARKQRIDELMECRRRAVANSLKRPIPPPCHPAVERLRVAQSRAREATEKAAQRAVEHEAERIKAEARVNYLLSLCAAGKENRR</sequence>
<proteinExistence type="predicted"/>
<evidence type="ECO:0000313" key="4">
    <source>
        <dbReference type="Proteomes" id="UP001215598"/>
    </source>
</evidence>
<dbReference type="EMBL" id="JARKIB010000415">
    <property type="protein sequence ID" value="KAJ7710150.1"/>
    <property type="molecule type" value="Genomic_DNA"/>
</dbReference>
<keyword evidence="4" id="KW-1185">Reference proteome</keyword>
<dbReference type="AlphaFoldDB" id="A0AAD7HI59"/>
<organism evidence="3 4">
    <name type="scientific">Mycena metata</name>
    <dbReference type="NCBI Taxonomy" id="1033252"/>
    <lineage>
        <taxon>Eukaryota</taxon>
        <taxon>Fungi</taxon>
        <taxon>Dikarya</taxon>
        <taxon>Basidiomycota</taxon>
        <taxon>Agaricomycotina</taxon>
        <taxon>Agaricomycetes</taxon>
        <taxon>Agaricomycetidae</taxon>
        <taxon>Agaricales</taxon>
        <taxon>Marasmiineae</taxon>
        <taxon>Mycenaceae</taxon>
        <taxon>Mycena</taxon>
    </lineage>
</organism>
<reference evidence="3" key="1">
    <citation type="submission" date="2023-03" db="EMBL/GenBank/DDBJ databases">
        <title>Massive genome expansion in bonnet fungi (Mycena s.s.) driven by repeated elements and novel gene families across ecological guilds.</title>
        <authorList>
            <consortium name="Lawrence Berkeley National Laboratory"/>
            <person name="Harder C.B."/>
            <person name="Miyauchi S."/>
            <person name="Viragh M."/>
            <person name="Kuo A."/>
            <person name="Thoen E."/>
            <person name="Andreopoulos B."/>
            <person name="Lu D."/>
            <person name="Skrede I."/>
            <person name="Drula E."/>
            <person name="Henrissat B."/>
            <person name="Morin E."/>
            <person name="Kohler A."/>
            <person name="Barry K."/>
            <person name="LaButti K."/>
            <person name="Morin E."/>
            <person name="Salamov A."/>
            <person name="Lipzen A."/>
            <person name="Mereny Z."/>
            <person name="Hegedus B."/>
            <person name="Baldrian P."/>
            <person name="Stursova M."/>
            <person name="Weitz H."/>
            <person name="Taylor A."/>
            <person name="Grigoriev I.V."/>
            <person name="Nagy L.G."/>
            <person name="Martin F."/>
            <person name="Kauserud H."/>
        </authorList>
    </citation>
    <scope>NUCLEOTIDE SEQUENCE</scope>
    <source>
        <strain evidence="3">CBHHK182m</strain>
    </source>
</reference>
<accession>A0AAD7HI59</accession>